<dbReference type="EMBL" id="MU117984">
    <property type="protein sequence ID" value="KAF9650471.1"/>
    <property type="molecule type" value="Genomic_DNA"/>
</dbReference>
<reference evidence="1" key="2">
    <citation type="journal article" date="2020" name="Nat. Commun.">
        <title>Large-scale genome sequencing of mycorrhizal fungi provides insights into the early evolution of symbiotic traits.</title>
        <authorList>
            <person name="Miyauchi S."/>
            <person name="Kiss E."/>
            <person name="Kuo A."/>
            <person name="Drula E."/>
            <person name="Kohler A."/>
            <person name="Sanchez-Garcia M."/>
            <person name="Morin E."/>
            <person name="Andreopoulos B."/>
            <person name="Barry K.W."/>
            <person name="Bonito G."/>
            <person name="Buee M."/>
            <person name="Carver A."/>
            <person name="Chen C."/>
            <person name="Cichocki N."/>
            <person name="Clum A."/>
            <person name="Culley D."/>
            <person name="Crous P.W."/>
            <person name="Fauchery L."/>
            <person name="Girlanda M."/>
            <person name="Hayes R.D."/>
            <person name="Keri Z."/>
            <person name="LaButti K."/>
            <person name="Lipzen A."/>
            <person name="Lombard V."/>
            <person name="Magnuson J."/>
            <person name="Maillard F."/>
            <person name="Murat C."/>
            <person name="Nolan M."/>
            <person name="Ohm R.A."/>
            <person name="Pangilinan J."/>
            <person name="Pereira M.F."/>
            <person name="Perotto S."/>
            <person name="Peter M."/>
            <person name="Pfister S."/>
            <person name="Riley R."/>
            <person name="Sitrit Y."/>
            <person name="Stielow J.B."/>
            <person name="Szollosi G."/>
            <person name="Zifcakova L."/>
            <person name="Stursova M."/>
            <person name="Spatafora J.W."/>
            <person name="Tedersoo L."/>
            <person name="Vaario L.M."/>
            <person name="Yamada A."/>
            <person name="Yan M."/>
            <person name="Wang P."/>
            <person name="Xu J."/>
            <person name="Bruns T."/>
            <person name="Baldrian P."/>
            <person name="Vilgalys R."/>
            <person name="Dunand C."/>
            <person name="Henrissat B."/>
            <person name="Grigoriev I.V."/>
            <person name="Hibbett D."/>
            <person name="Nagy L.G."/>
            <person name="Martin F.M."/>
        </authorList>
    </citation>
    <scope>NUCLEOTIDE SEQUENCE</scope>
    <source>
        <strain evidence="1">P2</strain>
    </source>
</reference>
<protein>
    <submittedName>
        <fullName evidence="1">Uncharacterized protein</fullName>
    </submittedName>
</protein>
<keyword evidence="2" id="KW-1185">Reference proteome</keyword>
<proteinExistence type="predicted"/>
<organism evidence="1 2">
    <name type="scientific">Thelephora ganbajun</name>
    <name type="common">Ganba fungus</name>
    <dbReference type="NCBI Taxonomy" id="370292"/>
    <lineage>
        <taxon>Eukaryota</taxon>
        <taxon>Fungi</taxon>
        <taxon>Dikarya</taxon>
        <taxon>Basidiomycota</taxon>
        <taxon>Agaricomycotina</taxon>
        <taxon>Agaricomycetes</taxon>
        <taxon>Thelephorales</taxon>
        <taxon>Thelephoraceae</taxon>
        <taxon>Thelephora</taxon>
    </lineage>
</organism>
<comment type="caution">
    <text evidence="1">The sequence shown here is derived from an EMBL/GenBank/DDBJ whole genome shotgun (WGS) entry which is preliminary data.</text>
</comment>
<sequence>MLHEQLTGPYCRLPISSQNSIQRSSTHEPKINRLPPEILAKILECRMLDQDLVVATHVCRYWRSTLISTPCLWTHIKCYNSDSVSAYLERSKTAPINVLAFEILSTFPQNLALEKCIPHLGRVRLMMIYASFGKALPAIYNFRSPAPLLQRLEISGPGCDPTARLPDDFLGRHAPLLQHLHLEDSPLLLNPFPLPSLTTLTLYAEESQPPMSAILGLLSSAPSLQNISIAMMDVSTKEIPIHDIYLGSLRHLEVLSGSILSRVIPHIKAPKLEELVIKMPSGIQVPTIEDLLPPESYPLMTEVTSMDFRGVSWDPDMTFEGKGAKVFLTTHFPTPAGLDDFFLKIPSLLFAQITRLKIREEGGPLVSRIAEFKNLERIELGQCIEEDVIFEALCPSSSPESTPLVPCPHLEIMQVELRSPKHPTPENLARMARLRKEVGYALGEIQVSSSLGFSAEDEKILNDFLGKDHVRGS</sequence>
<evidence type="ECO:0000313" key="1">
    <source>
        <dbReference type="EMBL" id="KAF9650471.1"/>
    </source>
</evidence>
<dbReference type="Proteomes" id="UP000886501">
    <property type="component" value="Unassembled WGS sequence"/>
</dbReference>
<name>A0ACB6ZM42_THEGA</name>
<reference evidence="1" key="1">
    <citation type="submission" date="2019-10" db="EMBL/GenBank/DDBJ databases">
        <authorList>
            <consortium name="DOE Joint Genome Institute"/>
            <person name="Kuo A."/>
            <person name="Miyauchi S."/>
            <person name="Kiss E."/>
            <person name="Drula E."/>
            <person name="Kohler A."/>
            <person name="Sanchez-Garcia M."/>
            <person name="Andreopoulos B."/>
            <person name="Barry K.W."/>
            <person name="Bonito G."/>
            <person name="Buee M."/>
            <person name="Carver A."/>
            <person name="Chen C."/>
            <person name="Cichocki N."/>
            <person name="Clum A."/>
            <person name="Culley D."/>
            <person name="Crous P.W."/>
            <person name="Fauchery L."/>
            <person name="Girlanda M."/>
            <person name="Hayes R."/>
            <person name="Keri Z."/>
            <person name="Labutti K."/>
            <person name="Lipzen A."/>
            <person name="Lombard V."/>
            <person name="Magnuson J."/>
            <person name="Maillard F."/>
            <person name="Morin E."/>
            <person name="Murat C."/>
            <person name="Nolan M."/>
            <person name="Ohm R."/>
            <person name="Pangilinan J."/>
            <person name="Pereira M."/>
            <person name="Perotto S."/>
            <person name="Peter M."/>
            <person name="Riley R."/>
            <person name="Sitrit Y."/>
            <person name="Stielow B."/>
            <person name="Szollosi G."/>
            <person name="Zifcakova L."/>
            <person name="Stursova M."/>
            <person name="Spatafora J.W."/>
            <person name="Tedersoo L."/>
            <person name="Vaario L.-M."/>
            <person name="Yamada A."/>
            <person name="Yan M."/>
            <person name="Wang P."/>
            <person name="Xu J."/>
            <person name="Bruns T."/>
            <person name="Baldrian P."/>
            <person name="Vilgalys R."/>
            <person name="Henrissat B."/>
            <person name="Grigoriev I.V."/>
            <person name="Hibbett D."/>
            <person name="Nagy L.G."/>
            <person name="Martin F.M."/>
        </authorList>
    </citation>
    <scope>NUCLEOTIDE SEQUENCE</scope>
    <source>
        <strain evidence="1">P2</strain>
    </source>
</reference>
<evidence type="ECO:0000313" key="2">
    <source>
        <dbReference type="Proteomes" id="UP000886501"/>
    </source>
</evidence>
<gene>
    <name evidence="1" type="ORF">BDM02DRAFT_3111972</name>
</gene>
<accession>A0ACB6ZM42</accession>